<organism evidence="2 4">
    <name type="scientific">Purpureocillium lilacinum</name>
    <name type="common">Paecilomyces lilacinus</name>
    <dbReference type="NCBI Taxonomy" id="33203"/>
    <lineage>
        <taxon>Eukaryota</taxon>
        <taxon>Fungi</taxon>
        <taxon>Dikarya</taxon>
        <taxon>Ascomycota</taxon>
        <taxon>Pezizomycotina</taxon>
        <taxon>Sordariomycetes</taxon>
        <taxon>Hypocreomycetidae</taxon>
        <taxon>Hypocreales</taxon>
        <taxon>Ophiocordycipitaceae</taxon>
        <taxon>Purpureocillium</taxon>
    </lineage>
</organism>
<evidence type="ECO:0000256" key="1">
    <source>
        <dbReference type="SAM" id="MobiDB-lite"/>
    </source>
</evidence>
<feature type="region of interest" description="Disordered" evidence="1">
    <location>
        <begin position="1"/>
        <end position="28"/>
    </location>
</feature>
<dbReference type="Proteomes" id="UP000078240">
    <property type="component" value="Unassembled WGS sequence"/>
</dbReference>
<dbReference type="AlphaFoldDB" id="A0A179GQJ7"/>
<feature type="compositionally biased region" description="Low complexity" evidence="1">
    <location>
        <begin position="1"/>
        <end position="10"/>
    </location>
</feature>
<dbReference type="Proteomes" id="UP000078340">
    <property type="component" value="Unassembled WGS sequence"/>
</dbReference>
<evidence type="ECO:0000313" key="3">
    <source>
        <dbReference type="EMBL" id="OAQ88442.1"/>
    </source>
</evidence>
<accession>A0A179GQJ7</accession>
<name>A0A179GQJ7_PURLI</name>
<reference evidence="2 4" key="1">
    <citation type="submission" date="2016-01" db="EMBL/GenBank/DDBJ databases">
        <title>Biosynthesis of antibiotic leucinostatins and their inhibition on Phytophthora in bio-control Purpureocillium lilacinum.</title>
        <authorList>
            <person name="Wang G."/>
            <person name="Liu Z."/>
            <person name="Lin R."/>
            <person name="Li E."/>
            <person name="Mao Z."/>
            <person name="Ling J."/>
            <person name="Yin W."/>
            <person name="Xie B."/>
        </authorList>
    </citation>
    <scope>NUCLEOTIDE SEQUENCE [LARGE SCALE GENOMIC DNA]</scope>
    <source>
        <strain evidence="2">PLBJ-1</strain>
        <strain evidence="3">PLFJ-1</strain>
    </source>
</reference>
<evidence type="ECO:0000313" key="2">
    <source>
        <dbReference type="EMBL" id="OAQ80154.1"/>
    </source>
</evidence>
<dbReference type="EMBL" id="LSBH01000004">
    <property type="protein sequence ID" value="OAQ80154.1"/>
    <property type="molecule type" value="Genomic_DNA"/>
</dbReference>
<comment type="caution">
    <text evidence="2">The sequence shown here is derived from an EMBL/GenBank/DDBJ whole genome shotgun (WGS) entry which is preliminary data.</text>
</comment>
<proteinExistence type="predicted"/>
<sequence>MAWHGMARGARMGRGRHAWTDPRGGQPPAHLISRRAGATYELKGGYGAVCWDGSGRVSGVRSHWTREGTMGGRWHGRAGEKKVFQHEACDPGRLWRRWHMMVDGWMVVADEGKERKGKVVVLGGRCGAGAGPGPAGRVVL</sequence>
<gene>
    <name evidence="2" type="ORF">VFPBJ_05739</name>
    <name evidence="3" type="ORF">VFPFJ_06907</name>
</gene>
<evidence type="ECO:0000313" key="4">
    <source>
        <dbReference type="Proteomes" id="UP000078240"/>
    </source>
</evidence>
<dbReference type="EMBL" id="LSBI01000006">
    <property type="protein sequence ID" value="OAQ88442.1"/>
    <property type="molecule type" value="Genomic_DNA"/>
</dbReference>
<protein>
    <submittedName>
        <fullName evidence="2">Uncharacterized protein</fullName>
    </submittedName>
</protein>